<evidence type="ECO:0000313" key="6">
    <source>
        <dbReference type="RefSeq" id="XP_053749086.1"/>
    </source>
</evidence>
<dbReference type="GeneID" id="109245942"/>
<evidence type="ECO:0000256" key="1">
    <source>
        <dbReference type="SAM" id="MobiDB-lite"/>
    </source>
</evidence>
<evidence type="ECO:0000313" key="3">
    <source>
        <dbReference type="RefSeq" id="XP_019269129.2"/>
    </source>
</evidence>
<feature type="compositionally biased region" description="Basic and acidic residues" evidence="1">
    <location>
        <begin position="182"/>
        <end position="193"/>
    </location>
</feature>
<evidence type="ECO:0000313" key="5">
    <source>
        <dbReference type="RefSeq" id="XP_019269131.2"/>
    </source>
</evidence>
<feature type="compositionally biased region" description="Low complexity" evidence="1">
    <location>
        <begin position="151"/>
        <end position="171"/>
    </location>
</feature>
<feature type="compositionally biased region" description="Gly residues" evidence="1">
    <location>
        <begin position="172"/>
        <end position="181"/>
    </location>
</feature>
<reference evidence="3 4" key="1">
    <citation type="submission" date="2025-04" db="UniProtKB">
        <authorList>
            <consortium name="RefSeq"/>
        </authorList>
    </citation>
    <scope>IDENTIFICATION</scope>
    <source>
        <tissue evidence="3 4">Whole blood</tissue>
    </source>
</reference>
<dbReference type="RefSeq" id="XP_019269131.2">
    <property type="nucleotide sequence ID" value="XM_019413586.2"/>
</dbReference>
<organism evidence="2 4">
    <name type="scientific">Panthera pardus</name>
    <name type="common">Leopard</name>
    <name type="synonym">Felis pardus</name>
    <dbReference type="NCBI Taxonomy" id="9691"/>
    <lineage>
        <taxon>Eukaryota</taxon>
        <taxon>Metazoa</taxon>
        <taxon>Chordata</taxon>
        <taxon>Craniata</taxon>
        <taxon>Vertebrata</taxon>
        <taxon>Euteleostomi</taxon>
        <taxon>Mammalia</taxon>
        <taxon>Eutheria</taxon>
        <taxon>Laurasiatheria</taxon>
        <taxon>Carnivora</taxon>
        <taxon>Feliformia</taxon>
        <taxon>Felidae</taxon>
        <taxon>Pantherinae</taxon>
        <taxon>Panthera</taxon>
    </lineage>
</organism>
<dbReference type="AlphaFoldDB" id="A0A9V1DWU2"/>
<evidence type="ECO:0000313" key="4">
    <source>
        <dbReference type="RefSeq" id="XP_019269130.2"/>
    </source>
</evidence>
<protein>
    <submittedName>
        <fullName evidence="3 4">Transcription initiation factor TFIID subunit 4-like</fullName>
    </submittedName>
</protein>
<accession>A0A9V1DWU2</accession>
<dbReference type="Proteomes" id="UP001165780">
    <property type="component" value="Unplaced"/>
</dbReference>
<proteinExistence type="predicted"/>
<evidence type="ECO:0000313" key="2">
    <source>
        <dbReference type="Proteomes" id="UP001165780"/>
    </source>
</evidence>
<dbReference type="RefSeq" id="XP_019269130.2">
    <property type="nucleotide sequence ID" value="XM_019413585.2"/>
</dbReference>
<dbReference type="RefSeq" id="XP_019269129.2">
    <property type="nucleotide sequence ID" value="XM_019413584.2"/>
</dbReference>
<keyword evidence="2" id="KW-1185">Reference proteome</keyword>
<feature type="region of interest" description="Disordered" evidence="1">
    <location>
        <begin position="130"/>
        <end position="264"/>
    </location>
</feature>
<gene>
    <name evidence="3 4 5 6" type="primary">LOC109245942</name>
</gene>
<dbReference type="KEGG" id="ppad:109245942"/>
<dbReference type="RefSeq" id="XP_053749086.1">
    <property type="nucleotide sequence ID" value="XM_053893111.1"/>
</dbReference>
<sequence length="327" mass="34546">MRALDTPPPTSPRLSCTAPCSPLFLTPPRFLQREIGLVQRPRFGRALRVRVLRRAKAVRLRSSIFRAFVYASNSEATFSLLSAPAARRHLVFARQTSPCSKLREKERESAKGRWVGEAWLPVSCALGVSRRNGAGGSRTVGAEAARRARVSLSPGSPGPPRLGAWAAAGPGPRSGRGGGGEGEPRPREARHMPEGSLPPRRPRRVLGVNSSGAGGPSSPSWERGPRTAGWERCPPPPSAGTPALSPPDGGGPGRDTLAAGRRRSHHAVERPFLAILSRVTRDVGDAVVVGLLGRRAASRPPPAGWMLGLILGYETGTVVSCSPATAP</sequence>
<name>A0A9V1DWU2_PANPR</name>